<keyword evidence="3" id="KW-1185">Reference proteome</keyword>
<protein>
    <submittedName>
        <fullName evidence="2">Uncharacterized protein</fullName>
    </submittedName>
</protein>
<evidence type="ECO:0000313" key="3">
    <source>
        <dbReference type="Proteomes" id="UP001275084"/>
    </source>
</evidence>
<reference evidence="2" key="2">
    <citation type="submission" date="2023-06" db="EMBL/GenBank/DDBJ databases">
        <authorList>
            <consortium name="Lawrence Berkeley National Laboratory"/>
            <person name="Haridas S."/>
            <person name="Hensen N."/>
            <person name="Bonometti L."/>
            <person name="Westerberg I."/>
            <person name="Brannstrom I.O."/>
            <person name="Guillou S."/>
            <person name="Cros-Aarteil S."/>
            <person name="Calhoun S."/>
            <person name="Kuo A."/>
            <person name="Mondo S."/>
            <person name="Pangilinan J."/>
            <person name="Riley R."/>
            <person name="Labutti K."/>
            <person name="Andreopoulos B."/>
            <person name="Lipzen A."/>
            <person name="Chen C."/>
            <person name="Yanf M."/>
            <person name="Daum C."/>
            <person name="Ng V."/>
            <person name="Clum A."/>
            <person name="Steindorff A."/>
            <person name="Ohm R."/>
            <person name="Martin F."/>
            <person name="Silar P."/>
            <person name="Natvig D."/>
            <person name="Lalanne C."/>
            <person name="Gautier V."/>
            <person name="Ament-Velasquez S.L."/>
            <person name="Kruys A."/>
            <person name="Hutchinson M.I."/>
            <person name="Powell A.J."/>
            <person name="Barry K."/>
            <person name="Miller A.N."/>
            <person name="Grigoriev I.V."/>
            <person name="Debuchy R."/>
            <person name="Gladieux P."/>
            <person name="Thoren M.H."/>
            <person name="Johannesson H."/>
        </authorList>
    </citation>
    <scope>NUCLEOTIDE SEQUENCE</scope>
    <source>
        <strain evidence="2">CBS 955.72</strain>
    </source>
</reference>
<sequence>MRNLPLSSLLNFFPLGLLRYASSASRFRQNAQTILDEVLRVLDQRSLCICATVQWRIVKGLFCLAEMDWAPDLYIDWVESPILVNGARNVGIQGHNELQATSFFRDFQII</sequence>
<dbReference type="Proteomes" id="UP001275084">
    <property type="component" value="Unassembled WGS sequence"/>
</dbReference>
<evidence type="ECO:0000256" key="1">
    <source>
        <dbReference type="SAM" id="SignalP"/>
    </source>
</evidence>
<reference evidence="2" key="1">
    <citation type="journal article" date="2023" name="Mol. Phylogenet. Evol.">
        <title>Genome-scale phylogeny and comparative genomics of the fungal order Sordariales.</title>
        <authorList>
            <person name="Hensen N."/>
            <person name="Bonometti L."/>
            <person name="Westerberg I."/>
            <person name="Brannstrom I.O."/>
            <person name="Guillou S."/>
            <person name="Cros-Aarteil S."/>
            <person name="Calhoun S."/>
            <person name="Haridas S."/>
            <person name="Kuo A."/>
            <person name="Mondo S."/>
            <person name="Pangilinan J."/>
            <person name="Riley R."/>
            <person name="LaButti K."/>
            <person name="Andreopoulos B."/>
            <person name="Lipzen A."/>
            <person name="Chen C."/>
            <person name="Yan M."/>
            <person name="Daum C."/>
            <person name="Ng V."/>
            <person name="Clum A."/>
            <person name="Steindorff A."/>
            <person name="Ohm R.A."/>
            <person name="Martin F."/>
            <person name="Silar P."/>
            <person name="Natvig D.O."/>
            <person name="Lalanne C."/>
            <person name="Gautier V."/>
            <person name="Ament-Velasquez S.L."/>
            <person name="Kruys A."/>
            <person name="Hutchinson M.I."/>
            <person name="Powell A.J."/>
            <person name="Barry K."/>
            <person name="Miller A.N."/>
            <person name="Grigoriev I.V."/>
            <person name="Debuchy R."/>
            <person name="Gladieux P."/>
            <person name="Hiltunen Thoren M."/>
            <person name="Johannesson H."/>
        </authorList>
    </citation>
    <scope>NUCLEOTIDE SEQUENCE</scope>
    <source>
        <strain evidence="2">CBS 955.72</strain>
    </source>
</reference>
<organism evidence="2 3">
    <name type="scientific">Lasiosphaeria hispida</name>
    <dbReference type="NCBI Taxonomy" id="260671"/>
    <lineage>
        <taxon>Eukaryota</taxon>
        <taxon>Fungi</taxon>
        <taxon>Dikarya</taxon>
        <taxon>Ascomycota</taxon>
        <taxon>Pezizomycotina</taxon>
        <taxon>Sordariomycetes</taxon>
        <taxon>Sordariomycetidae</taxon>
        <taxon>Sordariales</taxon>
        <taxon>Lasiosphaeriaceae</taxon>
        <taxon>Lasiosphaeria</taxon>
    </lineage>
</organism>
<accession>A0AAJ0HRD3</accession>
<proteinExistence type="predicted"/>
<dbReference type="EMBL" id="JAUIQD010000002">
    <property type="protein sequence ID" value="KAK3359830.1"/>
    <property type="molecule type" value="Genomic_DNA"/>
</dbReference>
<name>A0AAJ0HRD3_9PEZI</name>
<dbReference type="AlphaFoldDB" id="A0AAJ0HRD3"/>
<keyword evidence="1" id="KW-0732">Signal</keyword>
<feature type="chain" id="PRO_5042553113" evidence="1">
    <location>
        <begin position="24"/>
        <end position="110"/>
    </location>
</feature>
<gene>
    <name evidence="2" type="ORF">B0T25DRAFT_533930</name>
</gene>
<evidence type="ECO:0000313" key="2">
    <source>
        <dbReference type="EMBL" id="KAK3359830.1"/>
    </source>
</evidence>
<comment type="caution">
    <text evidence="2">The sequence shown here is derived from an EMBL/GenBank/DDBJ whole genome shotgun (WGS) entry which is preliminary data.</text>
</comment>
<feature type="signal peptide" evidence="1">
    <location>
        <begin position="1"/>
        <end position="23"/>
    </location>
</feature>